<evidence type="ECO:0000313" key="4">
    <source>
        <dbReference type="Proteomes" id="UP000713880"/>
    </source>
</evidence>
<sequence>MEELTRLIREDMKPALGVTEPGAIAFAVASAKKYTKGEIVRVKVALNSGMYKNAFTCGIPNSARFGNLYAAALGAVAADEEKGLESLDAVRPEDDEEAARMVEAGRVEVVMDHVGSEITIDAAVTTAEDTCTVRIRGSHTNIVEIERNGQVIWRREEKSEEKDSAARQTEGGESLQGPVIHRYTLKQILHYTETVPVDEIEFIREAFPMNLELLQEGLDSGRAVIAAKLLEENGGELISGDPLKTAQLLCSGAIEARVLGLSRPAMSITGSGAHGIIATMPLYAWAQVKGLDEEARVRAAALSYLITMYIKEYSGKLSAFCGCGIAAGTGMACGLAWMRGADEVAISRVIWNMASGLTGMICDGGNHGCAMKGIVAVDAAFRSVDLSLAGISIEAIHGINGKTPEDTMKYMGMIASPGMTGTEKTIVEIMEQKNQKG</sequence>
<dbReference type="Pfam" id="PF03313">
    <property type="entry name" value="SDH_alpha"/>
    <property type="match status" value="1"/>
</dbReference>
<dbReference type="AlphaFoldDB" id="A0A939BBU0"/>
<accession>A0A939BBU0</accession>
<reference evidence="3" key="1">
    <citation type="submission" date="2020-08" db="EMBL/GenBank/DDBJ databases">
        <authorList>
            <person name="Cejkova D."/>
            <person name="Kubasova T."/>
            <person name="Jahodarova E."/>
            <person name="Rychlik I."/>
        </authorList>
    </citation>
    <scope>NUCLEOTIDE SEQUENCE</scope>
    <source>
        <strain evidence="3">An420c</strain>
    </source>
</reference>
<keyword evidence="4" id="KW-1185">Reference proteome</keyword>
<dbReference type="GO" id="GO:0080146">
    <property type="term" value="F:L-cysteine desulfhydrase activity"/>
    <property type="evidence" value="ECO:0007669"/>
    <property type="project" value="TreeGrafter"/>
</dbReference>
<protein>
    <recommendedName>
        <fullName evidence="1">UPF0597 protein H6A13_06885</fullName>
    </recommendedName>
</protein>
<name>A0A939BBU0_9CLOT</name>
<evidence type="ECO:0000259" key="2">
    <source>
        <dbReference type="Pfam" id="PF03313"/>
    </source>
</evidence>
<dbReference type="EMBL" id="JACJLV010000018">
    <property type="protein sequence ID" value="MBM6826824.1"/>
    <property type="molecule type" value="Genomic_DNA"/>
</dbReference>
<gene>
    <name evidence="3" type="ORF">H6A13_06885</name>
</gene>
<dbReference type="PANTHER" id="PTHR30501">
    <property type="entry name" value="UPF0597 PROTEIN YHAM"/>
    <property type="match status" value="1"/>
</dbReference>
<evidence type="ECO:0000256" key="1">
    <source>
        <dbReference type="HAMAP-Rule" id="MF_01845"/>
    </source>
</evidence>
<comment type="caution">
    <text evidence="3">The sequence shown here is derived from an EMBL/GenBank/DDBJ whole genome shotgun (WGS) entry which is preliminary data.</text>
</comment>
<feature type="domain" description="Serine dehydratase-like alpha subunit" evidence="2">
    <location>
        <begin position="82"/>
        <end position="427"/>
    </location>
</feature>
<dbReference type="InterPro" id="IPR021144">
    <property type="entry name" value="UPF0597"/>
</dbReference>
<dbReference type="PIRSF" id="PIRSF006054">
    <property type="entry name" value="UCP006054"/>
    <property type="match status" value="1"/>
</dbReference>
<comment type="similarity">
    <text evidence="1">Belongs to the UPF0597 family.</text>
</comment>
<dbReference type="InterPro" id="IPR005130">
    <property type="entry name" value="Ser_deHydtase-like_asu"/>
</dbReference>
<dbReference type="Proteomes" id="UP000713880">
    <property type="component" value="Unassembled WGS sequence"/>
</dbReference>
<dbReference type="RefSeq" id="WP_204908872.1">
    <property type="nucleotide sequence ID" value="NZ_JACJLV010000018.1"/>
</dbReference>
<proteinExistence type="inferred from homology"/>
<organism evidence="3 4">
    <name type="scientific">Mordavella massiliensis</name>
    <dbReference type="NCBI Taxonomy" id="1871024"/>
    <lineage>
        <taxon>Bacteria</taxon>
        <taxon>Bacillati</taxon>
        <taxon>Bacillota</taxon>
        <taxon>Clostridia</taxon>
        <taxon>Eubacteriales</taxon>
        <taxon>Clostridiaceae</taxon>
        <taxon>Mordavella</taxon>
    </lineage>
</organism>
<dbReference type="GO" id="GO:0019450">
    <property type="term" value="P:L-cysteine catabolic process to pyruvate"/>
    <property type="evidence" value="ECO:0007669"/>
    <property type="project" value="TreeGrafter"/>
</dbReference>
<evidence type="ECO:0000313" key="3">
    <source>
        <dbReference type="EMBL" id="MBM6826824.1"/>
    </source>
</evidence>
<dbReference type="PANTHER" id="PTHR30501:SF2">
    <property type="entry name" value="UPF0597 PROTEIN YHAM"/>
    <property type="match status" value="1"/>
</dbReference>
<dbReference type="HAMAP" id="MF_01845">
    <property type="entry name" value="UPF0597"/>
    <property type="match status" value="1"/>
</dbReference>
<reference evidence="3" key="2">
    <citation type="journal article" date="2021" name="Sci. Rep.">
        <title>The distribution of antibiotic resistance genes in chicken gut microbiota commensals.</title>
        <authorList>
            <person name="Juricova H."/>
            <person name="Matiasovicova J."/>
            <person name="Kubasova T."/>
            <person name="Cejkova D."/>
            <person name="Rychlik I."/>
        </authorList>
    </citation>
    <scope>NUCLEOTIDE SEQUENCE</scope>
    <source>
        <strain evidence="3">An420c</strain>
    </source>
</reference>